<comment type="subunit">
    <text evidence="2 5">Homopentamer.</text>
</comment>
<dbReference type="Pfam" id="PF07195">
    <property type="entry name" value="FliD_C"/>
    <property type="match status" value="1"/>
</dbReference>
<dbReference type="Pfam" id="PF07196">
    <property type="entry name" value="Flagellin_IN"/>
    <property type="match status" value="1"/>
</dbReference>
<dbReference type="GO" id="GO:0007155">
    <property type="term" value="P:cell adhesion"/>
    <property type="evidence" value="ECO:0007669"/>
    <property type="project" value="InterPro"/>
</dbReference>
<dbReference type="InterPro" id="IPR010809">
    <property type="entry name" value="FliD_C"/>
</dbReference>
<evidence type="ECO:0000313" key="9">
    <source>
        <dbReference type="Proteomes" id="UP000199600"/>
    </source>
</evidence>
<dbReference type="Pfam" id="PF02465">
    <property type="entry name" value="FliD_N"/>
    <property type="match status" value="1"/>
</dbReference>
<dbReference type="PANTHER" id="PTHR30288:SF0">
    <property type="entry name" value="FLAGELLAR HOOK-ASSOCIATED PROTEIN 2"/>
    <property type="match status" value="1"/>
</dbReference>
<name>A0A1A8XHL3_9RHOO</name>
<dbReference type="InterPro" id="IPR010810">
    <property type="entry name" value="Flagellin_hook_IN_motif"/>
</dbReference>
<dbReference type="InterPro" id="IPR003481">
    <property type="entry name" value="FliD_N"/>
</dbReference>
<keyword evidence="4 5" id="KW-0975">Bacterial flagellum</keyword>
<evidence type="ECO:0000256" key="1">
    <source>
        <dbReference type="ARBA" id="ARBA00009764"/>
    </source>
</evidence>
<reference evidence="8 9" key="1">
    <citation type="submission" date="2016-06" db="EMBL/GenBank/DDBJ databases">
        <authorList>
            <person name="Kjaerup R.B."/>
            <person name="Dalgaard T.S."/>
            <person name="Juul-Madsen H.R."/>
        </authorList>
    </citation>
    <scope>NUCLEOTIDE SEQUENCE [LARGE SCALE GENOMIC DNA]</scope>
    <source>
        <strain evidence="8">2</strain>
    </source>
</reference>
<comment type="similarity">
    <text evidence="1 5">Belongs to the FliD family.</text>
</comment>
<evidence type="ECO:0000256" key="5">
    <source>
        <dbReference type="RuleBase" id="RU362066"/>
    </source>
</evidence>
<dbReference type="GO" id="GO:0071973">
    <property type="term" value="P:bacterial-type flagellum-dependent cell motility"/>
    <property type="evidence" value="ECO:0007669"/>
    <property type="project" value="TreeGrafter"/>
</dbReference>
<feature type="domain" description="Flagellar hook-associated protein 2 C-terminal" evidence="7">
    <location>
        <begin position="224"/>
        <end position="438"/>
    </location>
</feature>
<evidence type="ECO:0000259" key="6">
    <source>
        <dbReference type="Pfam" id="PF02465"/>
    </source>
</evidence>
<protein>
    <recommendedName>
        <fullName evidence="5">Flagellar hook-associated protein 2</fullName>
        <shortName evidence="5">HAP2</shortName>
    </recommendedName>
    <alternativeName>
        <fullName evidence="5">Flagellar cap protein</fullName>
    </alternativeName>
</protein>
<comment type="function">
    <text evidence="5">Required for morphogenesis and for the elongation of the flagellar filament by facilitating polymerization of the flagellin monomers at the tip of growing filament. Forms a capping structure, which prevents flagellin subunits (transported through the central channel of the flagellum) from leaking out without polymerization at the distal end.</text>
</comment>
<dbReference type="InterPro" id="IPR040026">
    <property type="entry name" value="FliD"/>
</dbReference>
<dbReference type="GO" id="GO:0009424">
    <property type="term" value="C:bacterial-type flagellum hook"/>
    <property type="evidence" value="ECO:0007669"/>
    <property type="project" value="UniProtKB-UniRule"/>
</dbReference>
<dbReference type="AlphaFoldDB" id="A0A1A8XHL3"/>
<feature type="domain" description="Flagellar hook-associated protein 2 N-terminal" evidence="6">
    <location>
        <begin position="10"/>
        <end position="112"/>
    </location>
</feature>
<evidence type="ECO:0000256" key="4">
    <source>
        <dbReference type="ARBA" id="ARBA00023143"/>
    </source>
</evidence>
<keyword evidence="8" id="KW-0966">Cell projection</keyword>
<keyword evidence="3" id="KW-0175">Coiled coil</keyword>
<keyword evidence="8" id="KW-0969">Cilium</keyword>
<sequence>MAISSPGLGSNLDVNSIVSQLMSIEQRPLTLLKAKEAAYQTKITALGSLKGAISALQTTATALVPTTGTTALQKFSAFNATLADTSIATATTSSGAVAGSYSLSNIVLASAQQIRKSGITVPADAGTLSIQVGTEAAVNVNIAAGSTLADVSTAINNAASGISASIINDGTTEHLVLTANDTGSANTITITGSDVGSGTGWAGGPFDYTGTGPNNGWTESVVAGSATLDINGIPVTSASNTLSSTISGVTLNLLKAGSTTLTVTRDTSSLSTAVNAFVKAYNDFNATATTLGSYNAATKVAGTLNGDSTLRSAQNQLRTLIGTIPSEVDGEALQRLSDIGVSLKKDGTLAVDSSKLSSLISSDINGVANLVAAYGSAFKTTTDGLIGTGGTLSARTDGLNASIKSITQQEEVVAKRLTQIEARYRRQFTALDTLISGLSQTSSFLTQQLANLPTISST</sequence>
<gene>
    <name evidence="8" type="ORF">PROAA_1340004</name>
</gene>
<dbReference type="Proteomes" id="UP000199600">
    <property type="component" value="Unassembled WGS sequence"/>
</dbReference>
<evidence type="ECO:0000259" key="7">
    <source>
        <dbReference type="Pfam" id="PF07195"/>
    </source>
</evidence>
<evidence type="ECO:0000313" key="8">
    <source>
        <dbReference type="EMBL" id="SBT04674.1"/>
    </source>
</evidence>
<evidence type="ECO:0000256" key="2">
    <source>
        <dbReference type="ARBA" id="ARBA00011255"/>
    </source>
</evidence>
<keyword evidence="5" id="KW-0964">Secreted</keyword>
<dbReference type="PANTHER" id="PTHR30288">
    <property type="entry name" value="FLAGELLAR CAP/ASSEMBLY PROTEIN FLID"/>
    <property type="match status" value="1"/>
</dbReference>
<keyword evidence="8" id="KW-0282">Flagellum</keyword>
<organism evidence="8 9">
    <name type="scientific">Candidatus Propionivibrio aalborgensis</name>
    <dbReference type="NCBI Taxonomy" id="1860101"/>
    <lineage>
        <taxon>Bacteria</taxon>
        <taxon>Pseudomonadati</taxon>
        <taxon>Pseudomonadota</taxon>
        <taxon>Betaproteobacteria</taxon>
        <taxon>Rhodocyclales</taxon>
        <taxon>Rhodocyclaceae</taxon>
        <taxon>Propionivibrio</taxon>
    </lineage>
</organism>
<dbReference type="EMBL" id="FLQY01000040">
    <property type="protein sequence ID" value="SBT04674.1"/>
    <property type="molecule type" value="Genomic_DNA"/>
</dbReference>
<evidence type="ECO:0000256" key="3">
    <source>
        <dbReference type="ARBA" id="ARBA00023054"/>
    </source>
</evidence>
<accession>A0A1A8XHL3</accession>
<proteinExistence type="inferred from homology"/>
<dbReference type="GO" id="GO:0009421">
    <property type="term" value="C:bacterial-type flagellum filament cap"/>
    <property type="evidence" value="ECO:0007669"/>
    <property type="project" value="InterPro"/>
</dbReference>
<dbReference type="GO" id="GO:0005576">
    <property type="term" value="C:extracellular region"/>
    <property type="evidence" value="ECO:0007669"/>
    <property type="project" value="UniProtKB-SubCell"/>
</dbReference>
<keyword evidence="9" id="KW-1185">Reference proteome</keyword>
<comment type="subcellular location">
    <subcellularLocation>
        <location evidence="5">Secreted</location>
    </subcellularLocation>
    <subcellularLocation>
        <location evidence="5">Bacterial flagellum</location>
    </subcellularLocation>
</comment>
<dbReference type="RefSeq" id="WP_186409896.1">
    <property type="nucleotide sequence ID" value="NZ_FLQY01000040.1"/>
</dbReference>